<proteinExistence type="predicted"/>
<keyword evidence="1" id="KW-0540">Nuclease</keyword>
<evidence type="ECO:0000313" key="1">
    <source>
        <dbReference type="EMBL" id="RGM88941.1"/>
    </source>
</evidence>
<keyword evidence="1" id="KW-0255">Endonuclease</keyword>
<organism evidence="1 2">
    <name type="scientific">Phocaeicola plebeius</name>
    <dbReference type="NCBI Taxonomy" id="310297"/>
    <lineage>
        <taxon>Bacteria</taxon>
        <taxon>Pseudomonadati</taxon>
        <taxon>Bacteroidota</taxon>
        <taxon>Bacteroidia</taxon>
        <taxon>Bacteroidales</taxon>
        <taxon>Bacteroidaceae</taxon>
        <taxon>Phocaeicola</taxon>
    </lineage>
</organism>
<dbReference type="Gene3D" id="1.10.30.50">
    <property type="match status" value="1"/>
</dbReference>
<evidence type="ECO:0000313" key="2">
    <source>
        <dbReference type="Proteomes" id="UP000260814"/>
    </source>
</evidence>
<name>A0A3E4Z694_9BACT</name>
<protein>
    <submittedName>
        <fullName evidence="1">HNH endonuclease</fullName>
    </submittedName>
</protein>
<dbReference type="GO" id="GO:0004519">
    <property type="term" value="F:endonuclease activity"/>
    <property type="evidence" value="ECO:0007669"/>
    <property type="project" value="UniProtKB-KW"/>
</dbReference>
<dbReference type="AlphaFoldDB" id="A0A3E4Z694"/>
<dbReference type="EMBL" id="QSTW01000016">
    <property type="protein sequence ID" value="RGM88941.1"/>
    <property type="molecule type" value="Genomic_DNA"/>
</dbReference>
<keyword evidence="1" id="KW-0378">Hydrolase</keyword>
<dbReference type="Proteomes" id="UP000260814">
    <property type="component" value="Unassembled WGS sequence"/>
</dbReference>
<gene>
    <name evidence="1" type="ORF">DXB87_11975</name>
</gene>
<accession>A0A3E4Z694</accession>
<sequence length="181" mass="22064">MTYSFRKETPVRTFKGYYSDYHQYKKYLAEDFHHRCGYTDCSDHWFGGCRTFQIDHFIPLSKNPAKKNDYKNLIYCCSYVNRSKWDDESPYYLDPCDNDYNEHFERNSDGYICGKTEHAKYMIDKLHLGLARYAIIWNLDRLEDRIDKLRMLEYKNPELKCLLKDLLLLYYDYVRSLRLNQ</sequence>
<dbReference type="RefSeq" id="WP_117702346.1">
    <property type="nucleotide sequence ID" value="NZ_QSTW01000016.1"/>
</dbReference>
<reference evidence="1 2" key="1">
    <citation type="submission" date="2018-08" db="EMBL/GenBank/DDBJ databases">
        <title>A genome reference for cultivated species of the human gut microbiota.</title>
        <authorList>
            <person name="Zou Y."/>
            <person name="Xue W."/>
            <person name="Luo G."/>
        </authorList>
    </citation>
    <scope>NUCLEOTIDE SEQUENCE [LARGE SCALE GENOMIC DNA]</scope>
    <source>
        <strain evidence="1 2">OM06-2</strain>
    </source>
</reference>
<comment type="caution">
    <text evidence="1">The sequence shown here is derived from an EMBL/GenBank/DDBJ whole genome shotgun (WGS) entry which is preliminary data.</text>
</comment>